<gene>
    <name evidence="1" type="ORF">D7044_13105</name>
</gene>
<comment type="caution">
    <text evidence="1">The sequence shown here is derived from an EMBL/GenBank/DDBJ whole genome shotgun (WGS) entry which is preliminary data.</text>
</comment>
<reference evidence="1 2" key="1">
    <citation type="submission" date="2018-09" db="EMBL/GenBank/DDBJ databases">
        <title>Micromonospora sp. nov. MS1-9, isolated from a root of Musa sp.</title>
        <authorList>
            <person name="Kuncharoen N."/>
            <person name="Kudo T."/>
            <person name="Ohkuma M."/>
            <person name="Yuki M."/>
            <person name="Tanasupawat S."/>
        </authorList>
    </citation>
    <scope>NUCLEOTIDE SEQUENCE [LARGE SCALE GENOMIC DNA]</scope>
    <source>
        <strain evidence="1 2">MS1-9</strain>
    </source>
</reference>
<evidence type="ECO:0000313" key="1">
    <source>
        <dbReference type="EMBL" id="RKN32206.1"/>
    </source>
</evidence>
<dbReference type="EMBL" id="RAZT01000006">
    <property type="protein sequence ID" value="RKN32206.1"/>
    <property type="molecule type" value="Genomic_DNA"/>
</dbReference>
<accession>A0A3A9YIF1</accession>
<name>A0A3A9YIF1_9ACTN</name>
<dbReference type="Proteomes" id="UP000275865">
    <property type="component" value="Unassembled WGS sequence"/>
</dbReference>
<proteinExistence type="predicted"/>
<sequence length="88" mass="9493">MVGPDEVATFDPAPKRTELACGDADPDVALWAPTQTLLSAAATRQLPQLPRSRGRRYATPSPRQRFAMVGVVAADSTDHTRRPPPPSE</sequence>
<evidence type="ECO:0000313" key="2">
    <source>
        <dbReference type="Proteomes" id="UP000275865"/>
    </source>
</evidence>
<organism evidence="1 2">
    <name type="scientific">Micromonospora musae</name>
    <dbReference type="NCBI Taxonomy" id="1894970"/>
    <lineage>
        <taxon>Bacteria</taxon>
        <taxon>Bacillati</taxon>
        <taxon>Actinomycetota</taxon>
        <taxon>Actinomycetes</taxon>
        <taxon>Micromonosporales</taxon>
        <taxon>Micromonosporaceae</taxon>
        <taxon>Micromonospora</taxon>
    </lineage>
</organism>
<dbReference type="AlphaFoldDB" id="A0A3A9YIF1"/>
<protein>
    <submittedName>
        <fullName evidence="1">Uncharacterized protein</fullName>
    </submittedName>
</protein>